<feature type="transmembrane region" description="Helical" evidence="1">
    <location>
        <begin position="107"/>
        <end position="126"/>
    </location>
</feature>
<evidence type="ECO:0000313" key="3">
    <source>
        <dbReference type="Proteomes" id="UP000800094"/>
    </source>
</evidence>
<dbReference type="GeneID" id="54588449"/>
<protein>
    <submittedName>
        <fullName evidence="2">Uncharacterized protein</fullName>
    </submittedName>
</protein>
<dbReference type="Proteomes" id="UP000800094">
    <property type="component" value="Unassembled WGS sequence"/>
</dbReference>
<feature type="transmembrane region" description="Helical" evidence="1">
    <location>
        <begin position="182"/>
        <end position="202"/>
    </location>
</feature>
<dbReference type="OrthoDB" id="4941332at2759"/>
<name>A0A6A6J422_9PLEO</name>
<reference evidence="2" key="1">
    <citation type="journal article" date="2020" name="Stud. Mycol.">
        <title>101 Dothideomycetes genomes: a test case for predicting lifestyles and emergence of pathogens.</title>
        <authorList>
            <person name="Haridas S."/>
            <person name="Albert R."/>
            <person name="Binder M."/>
            <person name="Bloem J."/>
            <person name="Labutti K."/>
            <person name="Salamov A."/>
            <person name="Andreopoulos B."/>
            <person name="Baker S."/>
            <person name="Barry K."/>
            <person name="Bills G."/>
            <person name="Bluhm B."/>
            <person name="Cannon C."/>
            <person name="Castanera R."/>
            <person name="Culley D."/>
            <person name="Daum C."/>
            <person name="Ezra D."/>
            <person name="Gonzalez J."/>
            <person name="Henrissat B."/>
            <person name="Kuo A."/>
            <person name="Liang C."/>
            <person name="Lipzen A."/>
            <person name="Lutzoni F."/>
            <person name="Magnuson J."/>
            <person name="Mondo S."/>
            <person name="Nolan M."/>
            <person name="Ohm R."/>
            <person name="Pangilinan J."/>
            <person name="Park H.-J."/>
            <person name="Ramirez L."/>
            <person name="Alfaro M."/>
            <person name="Sun H."/>
            <person name="Tritt A."/>
            <person name="Yoshinaga Y."/>
            <person name="Zwiers L.-H."/>
            <person name="Turgeon B."/>
            <person name="Goodwin S."/>
            <person name="Spatafora J."/>
            <person name="Crous P."/>
            <person name="Grigoriev I."/>
        </authorList>
    </citation>
    <scope>NUCLEOTIDE SEQUENCE</scope>
    <source>
        <strain evidence="2">CBS 122368</strain>
    </source>
</reference>
<dbReference type="AlphaFoldDB" id="A0A6A6J422"/>
<feature type="transmembrane region" description="Helical" evidence="1">
    <location>
        <begin position="214"/>
        <end position="238"/>
    </location>
</feature>
<keyword evidence="1" id="KW-0472">Membrane</keyword>
<keyword evidence="1" id="KW-0812">Transmembrane</keyword>
<dbReference type="EMBL" id="ML987189">
    <property type="protein sequence ID" value="KAF2257107.1"/>
    <property type="molecule type" value="Genomic_DNA"/>
</dbReference>
<feature type="transmembrane region" description="Helical" evidence="1">
    <location>
        <begin position="75"/>
        <end position="95"/>
    </location>
</feature>
<accession>A0A6A6J422</accession>
<keyword evidence="3" id="KW-1185">Reference proteome</keyword>
<keyword evidence="1" id="KW-1133">Transmembrane helix</keyword>
<evidence type="ECO:0000313" key="2">
    <source>
        <dbReference type="EMBL" id="KAF2257107.1"/>
    </source>
</evidence>
<organism evidence="2 3">
    <name type="scientific">Trematosphaeria pertusa</name>
    <dbReference type="NCBI Taxonomy" id="390896"/>
    <lineage>
        <taxon>Eukaryota</taxon>
        <taxon>Fungi</taxon>
        <taxon>Dikarya</taxon>
        <taxon>Ascomycota</taxon>
        <taxon>Pezizomycotina</taxon>
        <taxon>Dothideomycetes</taxon>
        <taxon>Pleosporomycetidae</taxon>
        <taxon>Pleosporales</taxon>
        <taxon>Massarineae</taxon>
        <taxon>Trematosphaeriaceae</taxon>
        <taxon>Trematosphaeria</taxon>
    </lineage>
</organism>
<dbReference type="RefSeq" id="XP_033692111.1">
    <property type="nucleotide sequence ID" value="XM_033835119.1"/>
</dbReference>
<gene>
    <name evidence="2" type="ORF">BU26DRAFT_599673</name>
</gene>
<evidence type="ECO:0000256" key="1">
    <source>
        <dbReference type="SAM" id="Phobius"/>
    </source>
</evidence>
<proteinExistence type="predicted"/>
<sequence length="331" mass="36250">MTSRTGFLSHAKEIAGALMLPEMFTVFMENFTNPLAWSLLLRADVLPVTYQIRRYILHGNANEALRLKESYQGTFAMAAVAAAIIAQIAITLPGLQDFGNIHWTATAFAYTSLISGLLSTFFSFYVHKILSGLHSAGLALEWLTSPRRGLLNHFFKANKAIDKHDRIPSLMAATTLTAPGRLLFLSISTLFAALGIYLGSVYTGKLGNLKGSNANLAVLLFFTISAVWGVSELALPLYTEQINRINRTNQITMSLARVVRDEELQNEYLRNEKTDAGVTREKLSSGESADTGAVIRQALQASIRAQEESVKAQKALLQLLVSQAGEIESLP</sequence>